<keyword evidence="7 10" id="KW-1133">Transmembrane helix</keyword>
<dbReference type="GO" id="GO:0016758">
    <property type="term" value="F:hexosyltransferase activity"/>
    <property type="evidence" value="ECO:0007669"/>
    <property type="project" value="InterPro"/>
</dbReference>
<comment type="subcellular location">
    <subcellularLocation>
        <location evidence="1 10">Golgi apparatus membrane</location>
        <topology evidence="1 10">Single-pass type II membrane protein</topology>
    </subcellularLocation>
</comment>
<dbReference type="RefSeq" id="XP_066916583.1">
    <property type="nucleotide sequence ID" value="XM_067060482.1"/>
</dbReference>
<comment type="similarity">
    <text evidence="2 10">Belongs to the glycosyltransferase 31 family.</text>
</comment>
<dbReference type="GO" id="GO:0000139">
    <property type="term" value="C:Golgi membrane"/>
    <property type="evidence" value="ECO:0007669"/>
    <property type="project" value="UniProtKB-SubCell"/>
</dbReference>
<keyword evidence="8 10" id="KW-0333">Golgi apparatus</keyword>
<name>A0A7M5VFV7_9CNID</name>
<keyword evidence="12" id="KW-1185">Reference proteome</keyword>
<dbReference type="Pfam" id="PF01762">
    <property type="entry name" value="Galactosyl_T"/>
    <property type="match status" value="1"/>
</dbReference>
<evidence type="ECO:0000256" key="8">
    <source>
        <dbReference type="ARBA" id="ARBA00023034"/>
    </source>
</evidence>
<evidence type="ECO:0000313" key="11">
    <source>
        <dbReference type="EnsemblMetazoa" id="CLYHEMP011261.1"/>
    </source>
</evidence>
<feature type="transmembrane region" description="Helical" evidence="10">
    <location>
        <begin position="7"/>
        <end position="25"/>
    </location>
</feature>
<keyword evidence="3 10" id="KW-0328">Glycosyltransferase</keyword>
<evidence type="ECO:0000256" key="10">
    <source>
        <dbReference type="RuleBase" id="RU363063"/>
    </source>
</evidence>
<evidence type="ECO:0000256" key="2">
    <source>
        <dbReference type="ARBA" id="ARBA00008661"/>
    </source>
</evidence>
<evidence type="ECO:0000256" key="5">
    <source>
        <dbReference type="ARBA" id="ARBA00022692"/>
    </source>
</evidence>
<organism evidence="11 12">
    <name type="scientific">Clytia hemisphaerica</name>
    <dbReference type="NCBI Taxonomy" id="252671"/>
    <lineage>
        <taxon>Eukaryota</taxon>
        <taxon>Metazoa</taxon>
        <taxon>Cnidaria</taxon>
        <taxon>Hydrozoa</taxon>
        <taxon>Hydroidolina</taxon>
        <taxon>Leptothecata</taxon>
        <taxon>Obeliida</taxon>
        <taxon>Clytiidae</taxon>
        <taxon>Clytia</taxon>
    </lineage>
</organism>
<dbReference type="EC" id="2.4.1.-" evidence="10"/>
<dbReference type="GO" id="GO:0006493">
    <property type="term" value="P:protein O-linked glycosylation"/>
    <property type="evidence" value="ECO:0007669"/>
    <property type="project" value="TreeGrafter"/>
</dbReference>
<dbReference type="Proteomes" id="UP000594262">
    <property type="component" value="Unplaced"/>
</dbReference>
<dbReference type="PANTHER" id="PTHR11214:SF365">
    <property type="entry name" value="HEXOSYLTRANSFERASE"/>
    <property type="match status" value="1"/>
</dbReference>
<dbReference type="GeneID" id="136803758"/>
<evidence type="ECO:0000256" key="7">
    <source>
        <dbReference type="ARBA" id="ARBA00022989"/>
    </source>
</evidence>
<evidence type="ECO:0000313" key="12">
    <source>
        <dbReference type="Proteomes" id="UP000594262"/>
    </source>
</evidence>
<keyword evidence="9 10" id="KW-0472">Membrane</keyword>
<dbReference type="PANTHER" id="PTHR11214">
    <property type="entry name" value="BETA-1,3-N-ACETYLGLUCOSAMINYLTRANSFERASE"/>
    <property type="match status" value="1"/>
</dbReference>
<proteinExistence type="inferred from homology"/>
<dbReference type="EnsemblMetazoa" id="CLYHEMT011261.1">
    <property type="protein sequence ID" value="CLYHEMP011261.1"/>
    <property type="gene ID" value="CLYHEMG011261"/>
</dbReference>
<dbReference type="OrthoDB" id="2139606at2759"/>
<evidence type="ECO:0000256" key="9">
    <source>
        <dbReference type="ARBA" id="ARBA00023136"/>
    </source>
</evidence>
<keyword evidence="5 10" id="KW-0812">Transmembrane</keyword>
<evidence type="ECO:0000256" key="6">
    <source>
        <dbReference type="ARBA" id="ARBA00022968"/>
    </source>
</evidence>
<reference evidence="11" key="1">
    <citation type="submission" date="2021-01" db="UniProtKB">
        <authorList>
            <consortium name="EnsemblMetazoa"/>
        </authorList>
    </citation>
    <scope>IDENTIFICATION</scope>
</reference>
<evidence type="ECO:0000256" key="1">
    <source>
        <dbReference type="ARBA" id="ARBA00004323"/>
    </source>
</evidence>
<evidence type="ECO:0000256" key="3">
    <source>
        <dbReference type="ARBA" id="ARBA00022676"/>
    </source>
</evidence>
<dbReference type="Gene3D" id="3.90.550.50">
    <property type="match status" value="1"/>
</dbReference>
<dbReference type="InterPro" id="IPR002659">
    <property type="entry name" value="Glyco_trans_31"/>
</dbReference>
<dbReference type="AlphaFoldDB" id="A0A7M5VFV7"/>
<evidence type="ECO:0000256" key="4">
    <source>
        <dbReference type="ARBA" id="ARBA00022679"/>
    </source>
</evidence>
<protein>
    <recommendedName>
        <fullName evidence="10">Hexosyltransferase</fullName>
        <ecNumber evidence="10">2.4.1.-</ecNumber>
    </recommendedName>
</protein>
<accession>A0A7M5VFV7</accession>
<sequence>MNLKQRIFGIVFLLAFIAFLGYISVNSLNPEFDDVLMNRENLHGDLLARSRNRYQNKYLLSVERLKSEVHRARKKFLLWLQYLQLNKKRKNITMDVMNEGHQVNCKDLTLLFMVSSELSHETRRDVIRSTWMNQTHWSDYRQKRKISFGMLFIVGRSSNETKMNTLMAESKRHGDLLILDLEESFYSLSYKVMIGFQWITDHCHGYRFLLKGDDDIFVNIHSLMNLLHEPKTPKTHLYVGNTMSVAEVVRNGRYGVSREEYTRDNYPRYNSGGGFVLSSDVVRNMIPHFNWITPLKIDDAYMGGLVLKAGIDCINDERFHMYDKGCVFRNQTIVSHTGDKIVIKPHCAKHLNDEALRHGLFEIDNNLV</sequence>
<keyword evidence="4" id="KW-0808">Transferase</keyword>
<keyword evidence="6 10" id="KW-0735">Signal-anchor</keyword>